<accession>A0A9P1N7N3</accession>
<reference evidence="1" key="1">
    <citation type="submission" date="2022-11" db="EMBL/GenBank/DDBJ databases">
        <authorList>
            <person name="Kikuchi T."/>
        </authorList>
    </citation>
    <scope>NUCLEOTIDE SEQUENCE</scope>
    <source>
        <strain evidence="1">PS1010</strain>
    </source>
</reference>
<keyword evidence="2" id="KW-1185">Reference proteome</keyword>
<organism evidence="1 2">
    <name type="scientific">Caenorhabditis angaria</name>
    <dbReference type="NCBI Taxonomy" id="860376"/>
    <lineage>
        <taxon>Eukaryota</taxon>
        <taxon>Metazoa</taxon>
        <taxon>Ecdysozoa</taxon>
        <taxon>Nematoda</taxon>
        <taxon>Chromadorea</taxon>
        <taxon>Rhabditida</taxon>
        <taxon>Rhabditina</taxon>
        <taxon>Rhabditomorpha</taxon>
        <taxon>Rhabditoidea</taxon>
        <taxon>Rhabditidae</taxon>
        <taxon>Peloderinae</taxon>
        <taxon>Caenorhabditis</taxon>
    </lineage>
</organism>
<name>A0A9P1N7N3_9PELO</name>
<gene>
    <name evidence="1" type="ORF">CAMP_LOCUS16800</name>
</gene>
<dbReference type="Proteomes" id="UP001152747">
    <property type="component" value="Unassembled WGS sequence"/>
</dbReference>
<comment type="caution">
    <text evidence="1">The sequence shown here is derived from an EMBL/GenBank/DDBJ whole genome shotgun (WGS) entry which is preliminary data.</text>
</comment>
<evidence type="ECO:0000313" key="1">
    <source>
        <dbReference type="EMBL" id="CAI5454163.1"/>
    </source>
</evidence>
<proteinExistence type="predicted"/>
<sequence length="102" mass="11495">MPDAFHRGVRRMLENWMRDRQEEAARREQLARVAEQGGRFPVRAPVPIGDEPVAARTRYESRMLMLWESHLAAAATAAAAANANANTTTLQRSTAPYFHFLS</sequence>
<dbReference type="AlphaFoldDB" id="A0A9P1N7N3"/>
<dbReference type="EMBL" id="CANHGI010000006">
    <property type="protein sequence ID" value="CAI5454163.1"/>
    <property type="molecule type" value="Genomic_DNA"/>
</dbReference>
<protein>
    <submittedName>
        <fullName evidence="1">Uncharacterized protein</fullName>
    </submittedName>
</protein>
<evidence type="ECO:0000313" key="2">
    <source>
        <dbReference type="Proteomes" id="UP001152747"/>
    </source>
</evidence>